<proteinExistence type="inferred from homology"/>
<protein>
    <submittedName>
        <fullName evidence="3">Decaprenyl-diphosphate synthase subunit 2</fullName>
    </submittedName>
</protein>
<dbReference type="GO" id="GO:0008299">
    <property type="term" value="P:isoprenoid biosynthetic process"/>
    <property type="evidence" value="ECO:0007669"/>
    <property type="project" value="InterPro"/>
</dbReference>
<dbReference type="Pfam" id="PF00348">
    <property type="entry name" value="polyprenyl_synt"/>
    <property type="match status" value="1"/>
</dbReference>
<dbReference type="GO" id="GO:0006744">
    <property type="term" value="P:ubiquinone biosynthetic process"/>
    <property type="evidence" value="ECO:0007669"/>
    <property type="project" value="TreeGrafter"/>
</dbReference>
<dbReference type="KEGG" id="goe:100901222"/>
<dbReference type="InterPro" id="IPR008949">
    <property type="entry name" value="Isoprenoid_synthase_dom_sf"/>
</dbReference>
<name>A0AAJ6VZQ8_9ACAR</name>
<evidence type="ECO:0000256" key="1">
    <source>
        <dbReference type="RuleBase" id="RU004466"/>
    </source>
</evidence>
<dbReference type="GO" id="GO:0005739">
    <property type="term" value="C:mitochondrion"/>
    <property type="evidence" value="ECO:0007669"/>
    <property type="project" value="TreeGrafter"/>
</dbReference>
<dbReference type="CDD" id="cd00867">
    <property type="entry name" value="Trans_IPPS"/>
    <property type="match status" value="1"/>
</dbReference>
<evidence type="ECO:0000313" key="3">
    <source>
        <dbReference type="RefSeq" id="XP_003746680.1"/>
    </source>
</evidence>
<dbReference type="Proteomes" id="UP000694867">
    <property type="component" value="Unplaced"/>
</dbReference>
<sequence length="394" mass="43584">MLPALSRCISQVNFTGVRGLVRMSHSLTLANDKRLAQWNRAISNAEKIVGLPSSNFTMKLLMSDSGVGAGSHIRKLLNTTHPVIKTIKKLIYNGRNNLQTRGLVILLLSRCAGHIEGSPQMLLGEWEEATVDGITERQKNLSEIVEMVYTSHLIHRDVLNLSRELITDESLLNDLQYGNKIAILVGDILIANASKKTSELNNCKVLELIASAIGNFMKSEFVVRHDTFGKPFPAASMTSSHWEDRIVLNSGALLSSACQSTVLMAGHGDSAQQKANEFGKCLGLVWQLHEELQPFSNLIYQAPGAPFDLTSLPCVLFLERNPHLVQSLETSLENINHIDYSDLYTQILASGCVEEANLRLNSYVHECLANLDTFDSCYKAKQALTDIIEAMKHV</sequence>
<dbReference type="GeneID" id="100901222"/>
<accession>A0AAJ6VZQ8</accession>
<dbReference type="SUPFAM" id="SSF48576">
    <property type="entry name" value="Terpenoid synthases"/>
    <property type="match status" value="1"/>
</dbReference>
<dbReference type="GO" id="GO:0042811">
    <property type="term" value="P:pheromone biosynthetic process"/>
    <property type="evidence" value="ECO:0007669"/>
    <property type="project" value="UniProtKB-ARBA"/>
</dbReference>
<evidence type="ECO:0000313" key="2">
    <source>
        <dbReference type="Proteomes" id="UP000694867"/>
    </source>
</evidence>
<dbReference type="GO" id="GO:0004659">
    <property type="term" value="F:prenyltransferase activity"/>
    <property type="evidence" value="ECO:0007669"/>
    <property type="project" value="InterPro"/>
</dbReference>
<dbReference type="AlphaFoldDB" id="A0AAJ6VZQ8"/>
<keyword evidence="1" id="KW-0808">Transferase</keyword>
<reference evidence="3" key="1">
    <citation type="submission" date="2025-08" db="UniProtKB">
        <authorList>
            <consortium name="RefSeq"/>
        </authorList>
    </citation>
    <scope>IDENTIFICATION</scope>
</reference>
<dbReference type="CTD" id="57107"/>
<organism evidence="2 3">
    <name type="scientific">Galendromus occidentalis</name>
    <name type="common">western predatory mite</name>
    <dbReference type="NCBI Taxonomy" id="34638"/>
    <lineage>
        <taxon>Eukaryota</taxon>
        <taxon>Metazoa</taxon>
        <taxon>Ecdysozoa</taxon>
        <taxon>Arthropoda</taxon>
        <taxon>Chelicerata</taxon>
        <taxon>Arachnida</taxon>
        <taxon>Acari</taxon>
        <taxon>Parasitiformes</taxon>
        <taxon>Mesostigmata</taxon>
        <taxon>Gamasina</taxon>
        <taxon>Phytoseioidea</taxon>
        <taxon>Phytoseiidae</taxon>
        <taxon>Typhlodrominae</taxon>
        <taxon>Galendromus</taxon>
    </lineage>
</organism>
<dbReference type="RefSeq" id="XP_003746680.1">
    <property type="nucleotide sequence ID" value="XM_003746632.2"/>
</dbReference>
<dbReference type="PANTHER" id="PTHR12001:SF55">
    <property type="entry name" value="ALL TRANS-POLYPRENYL-DIPHOSPHATE SYNTHASE PDSS2"/>
    <property type="match status" value="1"/>
</dbReference>
<dbReference type="InterPro" id="IPR000092">
    <property type="entry name" value="Polyprenyl_synt"/>
</dbReference>
<dbReference type="GO" id="GO:1990234">
    <property type="term" value="C:transferase complex"/>
    <property type="evidence" value="ECO:0007669"/>
    <property type="project" value="TreeGrafter"/>
</dbReference>
<dbReference type="Gene3D" id="1.10.600.10">
    <property type="entry name" value="Farnesyl Diphosphate Synthase"/>
    <property type="match status" value="1"/>
</dbReference>
<gene>
    <name evidence="3" type="primary">LOC100901222</name>
</gene>
<comment type="similarity">
    <text evidence="1">Belongs to the FPP/GGPP synthase family.</text>
</comment>
<dbReference type="PANTHER" id="PTHR12001">
    <property type="entry name" value="GERANYLGERANYL PYROPHOSPHATE SYNTHASE"/>
    <property type="match status" value="1"/>
</dbReference>
<keyword evidence="2" id="KW-1185">Reference proteome</keyword>